<keyword evidence="2" id="KW-1185">Reference proteome</keyword>
<reference evidence="1 2" key="1">
    <citation type="submission" date="2021-06" db="EMBL/GenBank/DDBJ databases">
        <authorList>
            <person name="Palmer J.M."/>
        </authorList>
    </citation>
    <scope>NUCLEOTIDE SEQUENCE [LARGE SCALE GENOMIC DNA]</scope>
    <source>
        <strain evidence="1 2">MEX-2019</strain>
        <tissue evidence="1">Muscle</tissue>
    </source>
</reference>
<protein>
    <submittedName>
        <fullName evidence="1">Uncharacterized protein</fullName>
    </submittedName>
</protein>
<evidence type="ECO:0000313" key="2">
    <source>
        <dbReference type="Proteomes" id="UP001311232"/>
    </source>
</evidence>
<accession>A0AAV9R468</accession>
<name>A0AAV9R468_9TELE</name>
<dbReference type="AlphaFoldDB" id="A0AAV9R468"/>
<gene>
    <name evidence="1" type="ORF">CRENBAI_008655</name>
</gene>
<comment type="caution">
    <text evidence="1">The sequence shown here is derived from an EMBL/GenBank/DDBJ whole genome shotgun (WGS) entry which is preliminary data.</text>
</comment>
<dbReference type="EMBL" id="JAHHUM010002480">
    <property type="protein sequence ID" value="KAK5603390.1"/>
    <property type="molecule type" value="Genomic_DNA"/>
</dbReference>
<organism evidence="1 2">
    <name type="scientific">Crenichthys baileyi</name>
    <name type="common">White River springfish</name>
    <dbReference type="NCBI Taxonomy" id="28760"/>
    <lineage>
        <taxon>Eukaryota</taxon>
        <taxon>Metazoa</taxon>
        <taxon>Chordata</taxon>
        <taxon>Craniata</taxon>
        <taxon>Vertebrata</taxon>
        <taxon>Euteleostomi</taxon>
        <taxon>Actinopterygii</taxon>
        <taxon>Neopterygii</taxon>
        <taxon>Teleostei</taxon>
        <taxon>Neoteleostei</taxon>
        <taxon>Acanthomorphata</taxon>
        <taxon>Ovalentaria</taxon>
        <taxon>Atherinomorphae</taxon>
        <taxon>Cyprinodontiformes</taxon>
        <taxon>Goodeidae</taxon>
        <taxon>Crenichthys</taxon>
    </lineage>
</organism>
<evidence type="ECO:0000313" key="1">
    <source>
        <dbReference type="EMBL" id="KAK5603390.1"/>
    </source>
</evidence>
<dbReference type="Proteomes" id="UP001311232">
    <property type="component" value="Unassembled WGS sequence"/>
</dbReference>
<sequence length="142" mass="16169">MVNPCGEVLFKSFKSWFSSNLPLCSLCRKVFFIVLVLLPNKDFLCNPFYNRFPSELPPNHLLQQAPPLRQTSPACLLSTVRSSQHQPLFSLAYAFVEHLQFKRISNSNPPPGSLVASPFLQPSTRNFSKTEQQRSTLYILSH</sequence>
<proteinExistence type="predicted"/>